<sequence length="244" mass="25729">MAEGLRAHHATYILSIGSGNGSSSVTGADGLMIYDLKNTCDGWATDLKLKLVMGTESGEGHGLEISQVTWESKDSTAYRYVIKNGDGNGRAEQMRGEARKAGGKVTVTADQPAQAQAELPDDTLFPLAHTRELLKQAAAGETVFTANYFDGTASTEAMQASAVIGTGETDWSGLPKPFPALKGVTSYPVGLAFYQGDQADGTPDSEQTMRLYDNGVIGALTFSLGNIKIRAVLDSLQLLPDSGC</sequence>
<dbReference type="RefSeq" id="WP_379954156.1">
    <property type="nucleotide sequence ID" value="NZ_JAUYVI010000001.1"/>
</dbReference>
<dbReference type="EMBL" id="JAUYVI010000001">
    <property type="protein sequence ID" value="MDQ7246761.1"/>
    <property type="molecule type" value="Genomic_DNA"/>
</dbReference>
<accession>A0ABU0YI90</accession>
<evidence type="ECO:0000313" key="1">
    <source>
        <dbReference type="EMBL" id="MDQ7246761.1"/>
    </source>
</evidence>
<protein>
    <submittedName>
        <fullName evidence="1">DUF1849 family protein</fullName>
    </submittedName>
</protein>
<name>A0ABU0YI90_9PROT</name>
<reference evidence="2" key="1">
    <citation type="submission" date="2023-08" db="EMBL/GenBank/DDBJ databases">
        <title>Rhodospirillaceae gen. nov., a novel taxon isolated from the Yangtze River Yuezi River estuary sludge.</title>
        <authorList>
            <person name="Ruan L."/>
        </authorList>
    </citation>
    <scope>NUCLEOTIDE SEQUENCE [LARGE SCALE GENOMIC DNA]</scope>
    <source>
        <strain evidence="2">R-7</strain>
    </source>
</reference>
<comment type="caution">
    <text evidence="1">The sequence shown here is derived from an EMBL/GenBank/DDBJ whole genome shotgun (WGS) entry which is preliminary data.</text>
</comment>
<keyword evidence="2" id="KW-1185">Reference proteome</keyword>
<gene>
    <name evidence="1" type="ORF">Q8A70_03750</name>
</gene>
<organism evidence="1 2">
    <name type="scientific">Dongia sedimenti</name>
    <dbReference type="NCBI Taxonomy" id="3064282"/>
    <lineage>
        <taxon>Bacteria</taxon>
        <taxon>Pseudomonadati</taxon>
        <taxon>Pseudomonadota</taxon>
        <taxon>Alphaproteobacteria</taxon>
        <taxon>Rhodospirillales</taxon>
        <taxon>Dongiaceae</taxon>
        <taxon>Dongia</taxon>
    </lineage>
</organism>
<proteinExistence type="predicted"/>
<evidence type="ECO:0000313" key="2">
    <source>
        <dbReference type="Proteomes" id="UP001230156"/>
    </source>
</evidence>
<dbReference type="Pfam" id="PF08904">
    <property type="entry name" value="EipB_like"/>
    <property type="match status" value="1"/>
</dbReference>
<dbReference type="Proteomes" id="UP001230156">
    <property type="component" value="Unassembled WGS sequence"/>
</dbReference>
<dbReference type="InterPro" id="IPR015000">
    <property type="entry name" value="EipB-like"/>
</dbReference>